<organism evidence="2">
    <name type="scientific">Cacopsylla melanoneura</name>
    <dbReference type="NCBI Taxonomy" id="428564"/>
    <lineage>
        <taxon>Eukaryota</taxon>
        <taxon>Metazoa</taxon>
        <taxon>Ecdysozoa</taxon>
        <taxon>Arthropoda</taxon>
        <taxon>Hexapoda</taxon>
        <taxon>Insecta</taxon>
        <taxon>Pterygota</taxon>
        <taxon>Neoptera</taxon>
        <taxon>Paraneoptera</taxon>
        <taxon>Hemiptera</taxon>
        <taxon>Sternorrhyncha</taxon>
        <taxon>Psylloidea</taxon>
        <taxon>Psyllidae</taxon>
        <taxon>Psyllinae</taxon>
        <taxon>Cacopsylla</taxon>
    </lineage>
</organism>
<evidence type="ECO:0000256" key="1">
    <source>
        <dbReference type="SAM" id="MobiDB-lite"/>
    </source>
</evidence>
<dbReference type="InterPro" id="IPR038765">
    <property type="entry name" value="Papain-like_cys_pep_sf"/>
</dbReference>
<feature type="compositionally biased region" description="Polar residues" evidence="1">
    <location>
        <begin position="279"/>
        <end position="290"/>
    </location>
</feature>
<protein>
    <submittedName>
        <fullName evidence="2">Uncharacterized protein</fullName>
    </submittedName>
</protein>
<reference evidence="2" key="1">
    <citation type="submission" date="2021-05" db="EMBL/GenBank/DDBJ databases">
        <authorList>
            <person name="Alioto T."/>
            <person name="Alioto T."/>
            <person name="Gomez Garrido J."/>
        </authorList>
    </citation>
    <scope>NUCLEOTIDE SEQUENCE</scope>
</reference>
<accession>A0A8D8U435</accession>
<feature type="region of interest" description="Disordered" evidence="1">
    <location>
        <begin position="265"/>
        <end position="379"/>
    </location>
</feature>
<feature type="compositionally biased region" description="Basic residues" evidence="1">
    <location>
        <begin position="350"/>
        <end position="366"/>
    </location>
</feature>
<name>A0A8D8U435_9HEMI</name>
<dbReference type="AlphaFoldDB" id="A0A8D8U435"/>
<dbReference type="EMBL" id="HBUF01333321">
    <property type="protein sequence ID" value="CAG6697434.1"/>
    <property type="molecule type" value="Transcribed_RNA"/>
</dbReference>
<proteinExistence type="predicted"/>
<dbReference type="EMBL" id="HBUF01333320">
    <property type="protein sequence ID" value="CAG6697432.1"/>
    <property type="molecule type" value="Transcribed_RNA"/>
</dbReference>
<sequence>MASFLIAGNRSQGDAVFGEFKNTQCTSNSFSALCFANSLSVEFWTRETMDAILNEGIQLHTRCFPNRLVLQDSFLAFEDLENNLNSVKVLGKEVLCEAVVDSETQGPDLHGDGDRSLDKVLEYFFSTYSHGVFTCNSLSLGLFRDELGYCIYDPHSCNPVSGRMESDGVSITMVFVNIGSLISGLKDKFTGCRKMFQISPVKFQSLTNVGNNSGDIDESVNELANSVSAVQMNCSSAVVTNCCQDGRLYSEVVCRSPVVSYDDNFPMISSSRGKRPSDTIHTPPQSNKRPSQAEKKRLANRKKAEAMKKKRENKEFRENEKVKDAEAKKKARENEESPSLDVSKKDFEKKKAKKNKSKLEGKKKKDSVKSQDETEDNSVFAVTETFKKNKRKLEGKKKKNKDSAKRWEDLLPLVHKRVYFFVLLNKSSKILKKPAALLC</sequence>
<dbReference type="SUPFAM" id="SSF54001">
    <property type="entry name" value="Cysteine proteinases"/>
    <property type="match status" value="1"/>
</dbReference>
<dbReference type="Gene3D" id="3.90.70.120">
    <property type="match status" value="1"/>
</dbReference>
<evidence type="ECO:0000313" key="2">
    <source>
        <dbReference type="EMBL" id="CAG6697432.1"/>
    </source>
</evidence>
<feature type="compositionally biased region" description="Basic and acidic residues" evidence="1">
    <location>
        <begin position="291"/>
        <end position="335"/>
    </location>
</feature>